<reference evidence="2 3" key="1">
    <citation type="submission" date="2023-09" db="EMBL/GenBank/DDBJ databases">
        <authorList>
            <person name="Golyshina O.V."/>
            <person name="Lunev E.A."/>
            <person name="Bargiela R."/>
            <person name="Gaines M.C."/>
            <person name="Daum B."/>
            <person name="Bale N.J."/>
            <person name="Koenen M."/>
            <person name="Sinninghe Damst J.S."/>
            <person name="Yakimov M."/>
            <person name="Golyshin P.N."/>
        </authorList>
    </citation>
    <scope>NUCLEOTIDE SEQUENCE [LARGE SCALE GENOMIC DNA]</scope>
    <source>
        <strain evidence="2 3">M1</strain>
    </source>
</reference>
<accession>A0AAX4NEJ8</accession>
<name>A0AAX4NEJ8_9ARCH</name>
<dbReference type="GeneID" id="95967194"/>
<proteinExistence type="predicted"/>
<sequence>MTQNHKPLSVDQWVLLARSSVVEITYDQSASDIISQNLLMDRENRKMWFGVTDLVNPTRKYYEVKFPGIPEDAEVIEKFRHGNNVHEMMFSWIRHFAPFAVREEEVNGEKYGLSEVRGRIDFRIGNHIIEFKTTSHDINCESDVINKNPQDLEQLVFYATLSGRLNEDHYLVYYEQDHHDRFRSFTIRISEGWDSLGFIRNRFESMVTSIRNSDSGDLGRCRYFEYGCKFRTNNICSCSKSSPIDSSSLFNNVTIRRNVELETKLEDGRINSSVTEYGSFSLWDLLIPRRVYLEKKGLFDPAEEAEPLYPDETLINVNNAVYDSGIYRERREMRIDGRSLGYFPMVSIATTPDGGVDQLERLYPVLVRSYSFEPDKLSTSRLSPFYILRLAMICSLAGSNMGYIMLGLKMDSNIAKCFRVKFRDLPVIRDKIMERIEEMEYSLSSDMTEDLPYCPSFVRDNCGSACLCKL</sequence>
<keyword evidence="3" id="KW-1185">Reference proteome</keyword>
<evidence type="ECO:0000256" key="1">
    <source>
        <dbReference type="SAM" id="Phobius"/>
    </source>
</evidence>
<dbReference type="EMBL" id="CP133772">
    <property type="protein sequence ID" value="WYX99921.1"/>
    <property type="molecule type" value="Genomic_DNA"/>
</dbReference>
<evidence type="ECO:0000313" key="3">
    <source>
        <dbReference type="Proteomes" id="UP001451606"/>
    </source>
</evidence>
<keyword evidence="1" id="KW-0472">Membrane</keyword>
<keyword evidence="1" id="KW-1133">Transmembrane helix</keyword>
<evidence type="ECO:0008006" key="4">
    <source>
        <dbReference type="Google" id="ProtNLM"/>
    </source>
</evidence>
<dbReference type="Proteomes" id="UP001451606">
    <property type="component" value="Chromosome"/>
</dbReference>
<dbReference type="KEGG" id="omr:OXIME_000467"/>
<keyword evidence="1" id="KW-0812">Transmembrane</keyword>
<evidence type="ECO:0000313" key="2">
    <source>
        <dbReference type="EMBL" id="WYX99921.1"/>
    </source>
</evidence>
<dbReference type="AlphaFoldDB" id="A0AAX4NEJ8"/>
<protein>
    <recommendedName>
        <fullName evidence="4">PD-(D/E)XK endonuclease-like domain-containing protein</fullName>
    </recommendedName>
</protein>
<dbReference type="InterPro" id="IPR011604">
    <property type="entry name" value="PDDEXK-like_dom_sf"/>
</dbReference>
<organism evidence="2 3">
    <name type="scientific">Oxyplasma meridianum</name>
    <dbReference type="NCBI Taxonomy" id="3073602"/>
    <lineage>
        <taxon>Archaea</taxon>
        <taxon>Methanobacteriati</taxon>
        <taxon>Thermoplasmatota</taxon>
        <taxon>Thermoplasmata</taxon>
        <taxon>Thermoplasmatales</taxon>
        <taxon>Thermoplasmataceae</taxon>
        <taxon>Oxyplasma</taxon>
    </lineage>
</organism>
<feature type="transmembrane region" description="Helical" evidence="1">
    <location>
        <begin position="386"/>
        <end position="406"/>
    </location>
</feature>
<dbReference type="RefSeq" id="WP_393971880.1">
    <property type="nucleotide sequence ID" value="NZ_CP133772.1"/>
</dbReference>
<dbReference type="Gene3D" id="3.90.320.10">
    <property type="match status" value="1"/>
</dbReference>
<gene>
    <name evidence="2" type="ORF">OXIME_000467</name>
</gene>